<dbReference type="AlphaFoldDB" id="A0A7X5BWK1"/>
<dbReference type="OrthoDB" id="2677830at2"/>
<dbReference type="EMBL" id="JAAAMU010000001">
    <property type="protein sequence ID" value="NBC67607.1"/>
    <property type="molecule type" value="Genomic_DNA"/>
</dbReference>
<proteinExistence type="predicted"/>
<dbReference type="RefSeq" id="WP_161693569.1">
    <property type="nucleotide sequence ID" value="NZ_JAAAMU010000001.1"/>
</dbReference>
<keyword evidence="2" id="KW-1185">Reference proteome</keyword>
<reference evidence="1 2" key="1">
    <citation type="submission" date="2020-01" db="EMBL/GenBank/DDBJ databases">
        <title>Paenibacillus soybeanensis sp. nov. isolated from the nodules of soybean (Glycine max(L.) Merr).</title>
        <authorList>
            <person name="Wang H."/>
        </authorList>
    </citation>
    <scope>NUCLEOTIDE SEQUENCE [LARGE SCALE GENOMIC DNA]</scope>
    <source>
        <strain evidence="1 2">DSM 23054</strain>
    </source>
</reference>
<evidence type="ECO:0000313" key="1">
    <source>
        <dbReference type="EMBL" id="NBC67607.1"/>
    </source>
</evidence>
<protein>
    <submittedName>
        <fullName evidence="1">Transcriptional regulator</fullName>
    </submittedName>
</protein>
<gene>
    <name evidence="1" type="ORF">GT003_01185</name>
</gene>
<organism evidence="1 2">
    <name type="scientific">Paenibacillus sacheonensis</name>
    <dbReference type="NCBI Taxonomy" id="742054"/>
    <lineage>
        <taxon>Bacteria</taxon>
        <taxon>Bacillati</taxon>
        <taxon>Bacillota</taxon>
        <taxon>Bacilli</taxon>
        <taxon>Bacillales</taxon>
        <taxon>Paenibacillaceae</taxon>
        <taxon>Paenibacillus</taxon>
    </lineage>
</organism>
<accession>A0A7X5BWK1</accession>
<dbReference type="Proteomes" id="UP000558113">
    <property type="component" value="Unassembled WGS sequence"/>
</dbReference>
<evidence type="ECO:0000313" key="2">
    <source>
        <dbReference type="Proteomes" id="UP000558113"/>
    </source>
</evidence>
<comment type="caution">
    <text evidence="1">The sequence shown here is derived from an EMBL/GenBank/DDBJ whole genome shotgun (WGS) entry which is preliminary data.</text>
</comment>
<sequence length="216" mass="25397">MSSKFEETYRDWMKRQIAEEKSPRRREMLEKGLSHGTVEFLRMIWFPAIGSLEHLSAEYEVRDFNNGYRYLDLAYTPGHAKGCIEIQDYRSHARDIEVSRFKDLCMKQSLLVLDDWFFLPIAYLSIRDDPGVCKQLVLSFVGKFLARSAPNELSWAEAEIVRYAHRRLRPITPTETSAHLRLSESRVRVILHGLLEKQLLEVASGNQRYRTYRLIK</sequence>
<name>A0A7X5BWK1_9BACL</name>